<evidence type="ECO:0000313" key="7">
    <source>
        <dbReference type="Proteomes" id="UP000001549"/>
    </source>
</evidence>
<protein>
    <submittedName>
        <fullName evidence="6">Nitroreductase</fullName>
    </submittedName>
</protein>
<dbReference type="Gene3D" id="3.40.109.10">
    <property type="entry name" value="NADH Oxidase"/>
    <property type="match status" value="1"/>
</dbReference>
<name>F8AV44_9ACTN</name>
<accession>F8AV44</accession>
<evidence type="ECO:0000313" key="6">
    <source>
        <dbReference type="EMBL" id="AEH10556.1"/>
    </source>
</evidence>
<dbReference type="NCBIfam" id="NF003768">
    <property type="entry name" value="PRK05365.1"/>
    <property type="match status" value="1"/>
</dbReference>
<feature type="domain" description="Nitroreductase" evidence="5">
    <location>
        <begin position="31"/>
        <end position="183"/>
    </location>
</feature>
<dbReference type="InterPro" id="IPR050461">
    <property type="entry name" value="Nitroreductase_HadB/RutE"/>
</dbReference>
<dbReference type="InterPro" id="IPR000415">
    <property type="entry name" value="Nitroreductase-like"/>
</dbReference>
<proteinExistence type="predicted"/>
<keyword evidence="3" id="KW-0521">NADP</keyword>
<dbReference type="Proteomes" id="UP000001549">
    <property type="component" value="Chromosome"/>
</dbReference>
<dbReference type="GO" id="GO:0016491">
    <property type="term" value="F:oxidoreductase activity"/>
    <property type="evidence" value="ECO:0007669"/>
    <property type="project" value="UniProtKB-KW"/>
</dbReference>
<evidence type="ECO:0000256" key="1">
    <source>
        <dbReference type="ARBA" id="ARBA00022630"/>
    </source>
</evidence>
<dbReference type="Pfam" id="PF00881">
    <property type="entry name" value="Nitroreductase"/>
    <property type="match status" value="1"/>
</dbReference>
<dbReference type="EMBL" id="CP002801">
    <property type="protein sequence ID" value="AEH10556.1"/>
    <property type="molecule type" value="Genomic_DNA"/>
</dbReference>
<evidence type="ECO:0000256" key="2">
    <source>
        <dbReference type="ARBA" id="ARBA00022643"/>
    </source>
</evidence>
<dbReference type="KEGG" id="fsy:FsymDg_3250"/>
<keyword evidence="2" id="KW-0288">FMN</keyword>
<keyword evidence="7" id="KW-1185">Reference proteome</keyword>
<dbReference type="SUPFAM" id="SSF55469">
    <property type="entry name" value="FMN-dependent nitroreductase-like"/>
    <property type="match status" value="1"/>
</dbReference>
<dbReference type="AlphaFoldDB" id="F8AV44"/>
<dbReference type="STRING" id="656024.FsymDg_3250"/>
<organism evidence="6 7">
    <name type="scientific">Candidatus Protofrankia datiscae</name>
    <dbReference type="NCBI Taxonomy" id="2716812"/>
    <lineage>
        <taxon>Bacteria</taxon>
        <taxon>Bacillati</taxon>
        <taxon>Actinomycetota</taxon>
        <taxon>Actinomycetes</taxon>
        <taxon>Frankiales</taxon>
        <taxon>Frankiaceae</taxon>
        <taxon>Protofrankia</taxon>
    </lineage>
</organism>
<keyword evidence="1" id="KW-0285">Flavoprotein</keyword>
<gene>
    <name evidence="6" type="ordered locus">FsymDg_3250</name>
</gene>
<dbReference type="RefSeq" id="WP_013874448.1">
    <property type="nucleotide sequence ID" value="NC_015656.1"/>
</dbReference>
<keyword evidence="4" id="KW-0560">Oxidoreductase</keyword>
<dbReference type="InterPro" id="IPR023936">
    <property type="entry name" value="RutE-like"/>
</dbReference>
<reference evidence="6 7" key="1">
    <citation type="submission" date="2011-05" db="EMBL/GenBank/DDBJ databases">
        <title>Complete sequence of chromosome of Frankia symbiont of Datisca glomerata.</title>
        <authorList>
            <consortium name="US DOE Joint Genome Institute"/>
            <person name="Lucas S."/>
            <person name="Han J."/>
            <person name="Lapidus A."/>
            <person name="Cheng J.-F."/>
            <person name="Goodwin L."/>
            <person name="Pitluck S."/>
            <person name="Peters L."/>
            <person name="Mikhailova N."/>
            <person name="Chertkov O."/>
            <person name="Teshima H."/>
            <person name="Han C."/>
            <person name="Tapia R."/>
            <person name="Land M."/>
            <person name="Hauser L."/>
            <person name="Kyrpides N."/>
            <person name="Ivanova N."/>
            <person name="Pagani I."/>
            <person name="Berry A."/>
            <person name="Pawlowski K."/>
            <person name="Persson T."/>
            <person name="Vanden Heuvel B."/>
            <person name="Benson D."/>
            <person name="Woyke T."/>
        </authorList>
    </citation>
    <scope>NUCLEOTIDE SEQUENCE [LARGE SCALE GENOMIC DNA]</scope>
    <source>
        <strain evidence="7">4085684</strain>
    </source>
</reference>
<dbReference type="PANTHER" id="PTHR43543">
    <property type="entry name" value="MALONIC SEMIALDEHYDE REDUCTASE RUTE-RELATED"/>
    <property type="match status" value="1"/>
</dbReference>
<dbReference type="CDD" id="cd02148">
    <property type="entry name" value="RutE-like"/>
    <property type="match status" value="1"/>
</dbReference>
<evidence type="ECO:0000256" key="3">
    <source>
        <dbReference type="ARBA" id="ARBA00022857"/>
    </source>
</evidence>
<dbReference type="PANTHER" id="PTHR43543:SF1">
    <property type="entry name" value="MALONIC SEMIALDEHYDE REDUCTASE RUTE-RELATED"/>
    <property type="match status" value="1"/>
</dbReference>
<evidence type="ECO:0000256" key="4">
    <source>
        <dbReference type="ARBA" id="ARBA00023002"/>
    </source>
</evidence>
<dbReference type="eggNOG" id="COG0778">
    <property type="taxonomic scope" value="Bacteria"/>
</dbReference>
<dbReference type="InterPro" id="IPR029479">
    <property type="entry name" value="Nitroreductase"/>
</dbReference>
<evidence type="ECO:0000259" key="5">
    <source>
        <dbReference type="Pfam" id="PF00881"/>
    </source>
</evidence>
<dbReference type="HOGENOM" id="CLU_084441_0_0_11"/>
<sequence>MTVTDASAGAALALDAAAADLLFHTAQTANTFSDEPVSDEQIRAIYDLVKWAPTSMNSQPLQIVLVRSPEARERLVAHLSPGNQAKTRSAPLAAIVAADVDFHDNLPQIFPHLPTARDIFAEPAFREHSARFNAALQIGYFILGIRAAGLAAGPMTGLDADAIDREFFADKPLRTLAVINIGRPGENAFRPRHPRLDYDQVISAL</sequence>